<proteinExistence type="predicted"/>
<feature type="transmembrane region" description="Helical" evidence="1">
    <location>
        <begin position="19"/>
        <end position="37"/>
    </location>
</feature>
<evidence type="ECO:0000313" key="2">
    <source>
        <dbReference type="EMBL" id="JAH86904.1"/>
    </source>
</evidence>
<dbReference type="EMBL" id="GBXM01021673">
    <property type="protein sequence ID" value="JAH86904.1"/>
    <property type="molecule type" value="Transcribed_RNA"/>
</dbReference>
<evidence type="ECO:0000256" key="1">
    <source>
        <dbReference type="SAM" id="Phobius"/>
    </source>
</evidence>
<organism evidence="2">
    <name type="scientific">Anguilla anguilla</name>
    <name type="common">European freshwater eel</name>
    <name type="synonym">Muraena anguilla</name>
    <dbReference type="NCBI Taxonomy" id="7936"/>
    <lineage>
        <taxon>Eukaryota</taxon>
        <taxon>Metazoa</taxon>
        <taxon>Chordata</taxon>
        <taxon>Craniata</taxon>
        <taxon>Vertebrata</taxon>
        <taxon>Euteleostomi</taxon>
        <taxon>Actinopterygii</taxon>
        <taxon>Neopterygii</taxon>
        <taxon>Teleostei</taxon>
        <taxon>Anguilliformes</taxon>
        <taxon>Anguillidae</taxon>
        <taxon>Anguilla</taxon>
    </lineage>
</organism>
<accession>A0A0E9W943</accession>
<name>A0A0E9W943_ANGAN</name>
<keyword evidence="1" id="KW-1133">Transmembrane helix</keyword>
<dbReference type="AlphaFoldDB" id="A0A0E9W943"/>
<keyword evidence="1" id="KW-0472">Membrane</keyword>
<keyword evidence="1" id="KW-0812">Transmembrane</keyword>
<reference evidence="2" key="2">
    <citation type="journal article" date="2015" name="Fish Shellfish Immunol.">
        <title>Early steps in the European eel (Anguilla anguilla)-Vibrio vulnificus interaction in the gills: Role of the RtxA13 toxin.</title>
        <authorList>
            <person name="Callol A."/>
            <person name="Pajuelo D."/>
            <person name="Ebbesson L."/>
            <person name="Teles M."/>
            <person name="MacKenzie S."/>
            <person name="Amaro C."/>
        </authorList>
    </citation>
    <scope>NUCLEOTIDE SEQUENCE</scope>
</reference>
<reference evidence="2" key="1">
    <citation type="submission" date="2014-11" db="EMBL/GenBank/DDBJ databases">
        <authorList>
            <person name="Amaro Gonzalez C."/>
        </authorList>
    </citation>
    <scope>NUCLEOTIDE SEQUENCE</scope>
</reference>
<sequence length="55" mass="6656">MLIFCLGFYFFLNENMHCFSNLFTMNIFICMFFILFFNPDLQQMKPSPWTVSVIL</sequence>
<protein>
    <submittedName>
        <fullName evidence="2">Uncharacterized protein</fullName>
    </submittedName>
</protein>